<reference evidence="2" key="1">
    <citation type="journal article" date="2022" name="G3 (Bethesda)">
        <title>Unveiling the complete genome sequence of Alicyclobacillus acidoterrestris DSM 3922T, a taint-producing strain.</title>
        <authorList>
            <person name="Leonardo I.C."/>
            <person name="Barreto Crespo M.T."/>
            <person name="Gaspar F.B."/>
        </authorList>
    </citation>
    <scope>NUCLEOTIDE SEQUENCE [LARGE SCALE GENOMIC DNA]</scope>
    <source>
        <strain evidence="2">DSM 3922</strain>
    </source>
</reference>
<geneLocation type="plasmid" evidence="2">
    <name>pDSM3922.1</name>
</geneLocation>
<protein>
    <submittedName>
        <fullName evidence="1">Uncharacterized protein</fullName>
    </submittedName>
</protein>
<organism evidence="1 2">
    <name type="scientific">Alicyclobacillus acidoterrestris (strain ATCC 49025 / DSM 3922 / CIP 106132 / NCIMB 13137 / GD3B)</name>
    <dbReference type="NCBI Taxonomy" id="1356854"/>
    <lineage>
        <taxon>Bacteria</taxon>
        <taxon>Bacillati</taxon>
        <taxon>Bacillota</taxon>
        <taxon>Bacilli</taxon>
        <taxon>Bacillales</taxon>
        <taxon>Alicyclobacillaceae</taxon>
        <taxon>Alicyclobacillus</taxon>
    </lineage>
</organism>
<dbReference type="EMBL" id="CP080468">
    <property type="protein sequence ID" value="UNO51088.1"/>
    <property type="molecule type" value="Genomic_DNA"/>
</dbReference>
<accession>A0A9E6ZKM7</accession>
<dbReference type="RefSeq" id="WP_021297474.1">
    <property type="nucleotide sequence ID" value="NZ_AURB01000155.1"/>
</dbReference>
<proteinExistence type="predicted"/>
<dbReference type="AlphaFoldDB" id="T0BTI9"/>
<evidence type="ECO:0000313" key="2">
    <source>
        <dbReference type="Proteomes" id="UP000829401"/>
    </source>
</evidence>
<dbReference type="Proteomes" id="UP000829401">
    <property type="component" value="Plasmid pDSM3922.1"/>
</dbReference>
<evidence type="ECO:0000313" key="1">
    <source>
        <dbReference type="EMBL" id="UNO51088.1"/>
    </source>
</evidence>
<gene>
    <name evidence="1" type="ORF">K1I37_21160</name>
</gene>
<dbReference type="OrthoDB" id="2456581at2"/>
<accession>T0BTI9</accession>
<keyword evidence="2" id="KW-1185">Reference proteome</keyword>
<keyword evidence="1" id="KW-0614">Plasmid</keyword>
<dbReference type="KEGG" id="aaco:K1I37_21160"/>
<name>T0BTI9_ALIAG</name>
<dbReference type="Gene3D" id="1.10.1660.10">
    <property type="match status" value="1"/>
</dbReference>
<sequence>MEDIRFQPRWNTKAVAISAQMKEVTIRKYCALLEAAGYTFTRINDRGDRRFSDIEIEMIIDMRRLSEESDMDVKQIAEILAKQYSKPSFISEDTHVDQTRSNELREIVESAGRQFGSIAKEEMRETVREEIKSELESQMNDLKIHITEELLEIRKEVAASRELPKRPWWRFRK</sequence>